<keyword evidence="2" id="KW-1185">Reference proteome</keyword>
<comment type="caution">
    <text evidence="1">The sequence shown here is derived from an EMBL/GenBank/DDBJ whole genome shotgun (WGS) entry which is preliminary data.</text>
</comment>
<dbReference type="Proteomes" id="UP001596163">
    <property type="component" value="Unassembled WGS sequence"/>
</dbReference>
<evidence type="ECO:0000313" key="1">
    <source>
        <dbReference type="EMBL" id="MFC5190358.1"/>
    </source>
</evidence>
<dbReference type="InterPro" id="IPR012657">
    <property type="entry name" value="23S_rRNA-intervening_sequence"/>
</dbReference>
<dbReference type="CDD" id="cd16377">
    <property type="entry name" value="23S_rRNA_IVP_like"/>
    <property type="match status" value="1"/>
</dbReference>
<accession>A0ABW0BRA6</accession>
<dbReference type="NCBIfam" id="TIGR02436">
    <property type="entry name" value="four helix bundle protein"/>
    <property type="match status" value="1"/>
</dbReference>
<dbReference type="PANTHER" id="PTHR38471">
    <property type="entry name" value="FOUR HELIX BUNDLE PROTEIN"/>
    <property type="match status" value="1"/>
</dbReference>
<dbReference type="PANTHER" id="PTHR38471:SF2">
    <property type="entry name" value="FOUR HELIX BUNDLE PROTEIN"/>
    <property type="match status" value="1"/>
</dbReference>
<reference evidence="2" key="1">
    <citation type="journal article" date="2019" name="Int. J. Syst. Evol. Microbiol.">
        <title>The Global Catalogue of Microorganisms (GCM) 10K type strain sequencing project: providing services to taxonomists for standard genome sequencing and annotation.</title>
        <authorList>
            <consortium name="The Broad Institute Genomics Platform"/>
            <consortium name="The Broad Institute Genome Sequencing Center for Infectious Disease"/>
            <person name="Wu L."/>
            <person name="Ma J."/>
        </authorList>
    </citation>
    <scope>NUCLEOTIDE SEQUENCE [LARGE SCALE GENOMIC DNA]</scope>
    <source>
        <strain evidence="2">CGMCC 1.7030</strain>
    </source>
</reference>
<name>A0ABW0BRA6_9BACT</name>
<organism evidence="1 2">
    <name type="scientific">Algoriphagus aquatilis</name>
    <dbReference type="NCBI Taxonomy" id="490186"/>
    <lineage>
        <taxon>Bacteria</taxon>
        <taxon>Pseudomonadati</taxon>
        <taxon>Bacteroidota</taxon>
        <taxon>Cytophagia</taxon>
        <taxon>Cytophagales</taxon>
        <taxon>Cyclobacteriaceae</taxon>
        <taxon>Algoriphagus</taxon>
    </lineage>
</organism>
<protein>
    <submittedName>
        <fullName evidence="1">Four helix bundle protein</fullName>
    </submittedName>
</protein>
<dbReference type="Gene3D" id="1.20.1440.60">
    <property type="entry name" value="23S rRNA-intervening sequence"/>
    <property type="match status" value="1"/>
</dbReference>
<dbReference type="Pfam" id="PF05635">
    <property type="entry name" value="23S_rRNA_IVP"/>
    <property type="match status" value="1"/>
</dbReference>
<evidence type="ECO:0000313" key="2">
    <source>
        <dbReference type="Proteomes" id="UP001596163"/>
    </source>
</evidence>
<dbReference type="RefSeq" id="WP_377911354.1">
    <property type="nucleotide sequence ID" value="NZ_JBHSKS010000001.1"/>
</dbReference>
<sequence>MEEYKAHFKFENLKIWQKAMDFGEMIFDESRNFPKEETYNLISQSRRAADSIALNIAEGSISQSNPEFIKFINYSVRSLAELVTCLHKAKRRSYISSEVFKQLYQEAFHLMNMLQSFKSKIK</sequence>
<proteinExistence type="predicted"/>
<gene>
    <name evidence="1" type="ORF">ACFPIK_01165</name>
</gene>
<dbReference type="InterPro" id="IPR036583">
    <property type="entry name" value="23S_rRNA_IVS_sf"/>
</dbReference>
<dbReference type="EMBL" id="JBHSKS010000001">
    <property type="protein sequence ID" value="MFC5190358.1"/>
    <property type="molecule type" value="Genomic_DNA"/>
</dbReference>
<dbReference type="SUPFAM" id="SSF158446">
    <property type="entry name" value="IVS-encoded protein-like"/>
    <property type="match status" value="1"/>
</dbReference>